<protein>
    <submittedName>
        <fullName evidence="3">Transposase and inactivated derivatives</fullName>
    </submittedName>
</protein>
<dbReference type="SMART" id="SM01321">
    <property type="entry name" value="Y1_Tnp"/>
    <property type="match status" value="1"/>
</dbReference>
<dbReference type="AlphaFoldDB" id="A0A3B0XLR7"/>
<dbReference type="Gene3D" id="3.30.70.1290">
    <property type="entry name" value="Transposase IS200-like"/>
    <property type="match status" value="1"/>
</dbReference>
<dbReference type="GO" id="GO:0003677">
    <property type="term" value="F:DNA binding"/>
    <property type="evidence" value="ECO:0007669"/>
    <property type="project" value="InterPro"/>
</dbReference>
<reference evidence="3" key="1">
    <citation type="submission" date="2018-06" db="EMBL/GenBank/DDBJ databases">
        <authorList>
            <person name="Zhirakovskaya E."/>
        </authorList>
    </citation>
    <scope>NUCLEOTIDE SEQUENCE</scope>
</reference>
<name>A0A3B0XLR7_9ZZZZ</name>
<sequence>MARLPRFVLPGHPQHVIQRGNNRQNIFREEEDYEFYFEKLLAASRQHQCDVHAYVLMTNHVHLLITPHTEEGIGKMLQMIGRYYVQYFNKKYKRTGTLWEGRYKATLINSEQYLLSCMRYIEENPVRAKNMAKHPSEYYWSSYQCNAQGQYDELVVTQREYKKLAKTASGRQIAYRALFCKRMSNETLQQVREATNKAWVLGDDKFKRKIVKKLNRALESKGHGGDRKSEAYRIENKSTSLTP</sequence>
<dbReference type="EMBL" id="UOFJ01000342">
    <property type="protein sequence ID" value="VAW68511.1"/>
    <property type="molecule type" value="Genomic_DNA"/>
</dbReference>
<accession>A0A3B0XLR7</accession>
<dbReference type="InterPro" id="IPR002686">
    <property type="entry name" value="Transposase_17"/>
</dbReference>
<dbReference type="GO" id="GO:0004803">
    <property type="term" value="F:transposase activity"/>
    <property type="evidence" value="ECO:0007669"/>
    <property type="project" value="InterPro"/>
</dbReference>
<dbReference type="PANTHER" id="PTHR34322">
    <property type="entry name" value="TRANSPOSASE, Y1_TNP DOMAIN-CONTAINING"/>
    <property type="match status" value="1"/>
</dbReference>
<feature type="region of interest" description="Disordered" evidence="1">
    <location>
        <begin position="217"/>
        <end position="243"/>
    </location>
</feature>
<dbReference type="PANTHER" id="PTHR34322:SF2">
    <property type="entry name" value="TRANSPOSASE IS200-LIKE DOMAIN-CONTAINING PROTEIN"/>
    <property type="match status" value="1"/>
</dbReference>
<evidence type="ECO:0000313" key="3">
    <source>
        <dbReference type="EMBL" id="VAW68511.1"/>
    </source>
</evidence>
<organism evidence="3">
    <name type="scientific">hydrothermal vent metagenome</name>
    <dbReference type="NCBI Taxonomy" id="652676"/>
    <lineage>
        <taxon>unclassified sequences</taxon>
        <taxon>metagenomes</taxon>
        <taxon>ecological metagenomes</taxon>
    </lineage>
</organism>
<dbReference type="GO" id="GO:0006313">
    <property type="term" value="P:DNA transposition"/>
    <property type="evidence" value="ECO:0007669"/>
    <property type="project" value="InterPro"/>
</dbReference>
<dbReference type="Pfam" id="PF01797">
    <property type="entry name" value="Y1_Tnp"/>
    <property type="match status" value="1"/>
</dbReference>
<feature type="domain" description="Transposase IS200-like" evidence="2">
    <location>
        <begin position="9"/>
        <end position="124"/>
    </location>
</feature>
<proteinExistence type="predicted"/>
<gene>
    <name evidence="3" type="ORF">MNBD_GAMMA10-1477</name>
</gene>
<feature type="compositionally biased region" description="Basic and acidic residues" evidence="1">
    <location>
        <begin position="217"/>
        <end position="236"/>
    </location>
</feature>
<evidence type="ECO:0000256" key="1">
    <source>
        <dbReference type="SAM" id="MobiDB-lite"/>
    </source>
</evidence>
<evidence type="ECO:0000259" key="2">
    <source>
        <dbReference type="SMART" id="SM01321"/>
    </source>
</evidence>
<dbReference type="InterPro" id="IPR036515">
    <property type="entry name" value="Transposase_17_sf"/>
</dbReference>
<dbReference type="SUPFAM" id="SSF143422">
    <property type="entry name" value="Transposase IS200-like"/>
    <property type="match status" value="1"/>
</dbReference>